<evidence type="ECO:0000313" key="4">
    <source>
        <dbReference type="Proteomes" id="UP000431913"/>
    </source>
</evidence>
<gene>
    <name evidence="3" type="ORF">FYJ76_06800</name>
</gene>
<reference evidence="3 4" key="1">
    <citation type="submission" date="2019-08" db="EMBL/GenBank/DDBJ databases">
        <title>In-depth cultivation of the pig gut microbiome towards novel bacterial diversity and tailored functional studies.</title>
        <authorList>
            <person name="Wylensek D."/>
            <person name="Hitch T.C.A."/>
            <person name="Clavel T."/>
        </authorList>
    </citation>
    <scope>NUCLEOTIDE SEQUENCE [LARGE SCALE GENOMIC DNA]</scope>
    <source>
        <strain evidence="3 4">WCA3-601-WT-6J</strain>
    </source>
</reference>
<comment type="caution">
    <text evidence="3">The sequence shown here is derived from an EMBL/GenBank/DDBJ whole genome shotgun (WGS) entry which is preliminary data.</text>
</comment>
<dbReference type="RefSeq" id="WP_154522292.1">
    <property type="nucleotide sequence ID" value="NZ_JBKWPM010000020.1"/>
</dbReference>
<feature type="domain" description="Transposase InsH N-terminal" evidence="1">
    <location>
        <begin position="29"/>
        <end position="117"/>
    </location>
</feature>
<dbReference type="Proteomes" id="UP000431913">
    <property type="component" value="Unassembled WGS sequence"/>
</dbReference>
<protein>
    <submittedName>
        <fullName evidence="3">IS1182 family transposase</fullName>
    </submittedName>
</protein>
<sequence>MKKNLTTQDQFTVYERNGQLVLAIHNEILLPENAPVRLTSAQLEELDYRKLYCAYSPRGRKSKVDPRVMFKVMVYGYQCGIYSSRKLEEACRYRVDFMWLLEDEPVPDHSTWARFRTGRCAEAVEDLFYQYVRKLKEWGATDHSVVFIDGTKLESRAGRYTFCWRKSVEKHLSKLEEKVRKYIGVTSLNALNSYLETRASEASFVHGSGRKKSEAQKQWEELDALRQRWEGYEEALSLMGNGRNSYSKTDHDATFMRMKEDHMRNGQLKPGYNVQAAVNSEFITGIDVFSNRTDFGTLIPLLRTMQKRHGAKYEEVTADAGYESLDNYLYLEQNGQTSFIKPSNYEQKKSKKFKKQIGRIENMTYDAEEDCFTCTQGRKLLLRREYTEEKDGSFVTTAWYRCEDCRGCPSREACCKARDTDQPKELMLKKTFWEKRAFSERNIRTEHGVHLRMCRSIQSEGAFALLKNDFGFRRFLTRGKANVRTELFFLALGFNLKKYWMKQEKGRLGVHLSDVQIA</sequence>
<dbReference type="EMBL" id="VUNJ01000005">
    <property type="protein sequence ID" value="MST91651.1"/>
    <property type="molecule type" value="Genomic_DNA"/>
</dbReference>
<organism evidence="3 4">
    <name type="scientific">Ruthenibacterium lactatiformans</name>
    <dbReference type="NCBI Taxonomy" id="1550024"/>
    <lineage>
        <taxon>Bacteria</taxon>
        <taxon>Bacillati</taxon>
        <taxon>Bacillota</taxon>
        <taxon>Clostridia</taxon>
        <taxon>Eubacteriales</taxon>
        <taxon>Oscillospiraceae</taxon>
        <taxon>Ruthenibacterium</taxon>
    </lineage>
</organism>
<dbReference type="InterPro" id="IPR008490">
    <property type="entry name" value="Transposase_InsH_N"/>
</dbReference>
<evidence type="ECO:0000259" key="1">
    <source>
        <dbReference type="Pfam" id="PF05598"/>
    </source>
</evidence>
<evidence type="ECO:0000259" key="2">
    <source>
        <dbReference type="Pfam" id="PF13751"/>
    </source>
</evidence>
<dbReference type="PANTHER" id="PTHR33408:SF2">
    <property type="entry name" value="TRANSPOSASE DDE DOMAIN-CONTAINING PROTEIN"/>
    <property type="match status" value="1"/>
</dbReference>
<dbReference type="InterPro" id="IPR047629">
    <property type="entry name" value="IS1182_transpos"/>
</dbReference>
<feature type="domain" description="Transposase DDE" evidence="2">
    <location>
        <begin position="373"/>
        <end position="500"/>
    </location>
</feature>
<dbReference type="NCBIfam" id="NF033551">
    <property type="entry name" value="transpos_IS1182"/>
    <property type="match status" value="1"/>
</dbReference>
<dbReference type="PANTHER" id="PTHR33408">
    <property type="entry name" value="TRANSPOSASE"/>
    <property type="match status" value="1"/>
</dbReference>
<dbReference type="Pfam" id="PF13751">
    <property type="entry name" value="DDE_Tnp_1_6"/>
    <property type="match status" value="1"/>
</dbReference>
<proteinExistence type="predicted"/>
<accession>A0A6I2U8E6</accession>
<dbReference type="AlphaFoldDB" id="A0A6I2U8E6"/>
<evidence type="ECO:0000313" key="3">
    <source>
        <dbReference type="EMBL" id="MST91651.1"/>
    </source>
</evidence>
<dbReference type="Pfam" id="PF05598">
    <property type="entry name" value="DUF772"/>
    <property type="match status" value="1"/>
</dbReference>
<name>A0A6I2U8E6_9FIRM</name>
<dbReference type="InterPro" id="IPR025668">
    <property type="entry name" value="Tnp_DDE_dom"/>
</dbReference>